<keyword evidence="3" id="KW-1003">Cell membrane</keyword>
<keyword evidence="5" id="KW-0472">Membrane</keyword>
<evidence type="ECO:0000256" key="4">
    <source>
        <dbReference type="ARBA" id="ARBA00022490"/>
    </source>
</evidence>
<evidence type="ECO:0000256" key="5">
    <source>
        <dbReference type="ARBA" id="ARBA00023136"/>
    </source>
</evidence>
<evidence type="ECO:0000313" key="8">
    <source>
        <dbReference type="EMBL" id="KAK5646449.1"/>
    </source>
</evidence>
<dbReference type="PANTHER" id="PTHR31220:SF1">
    <property type="entry name" value="GH21176P"/>
    <property type="match status" value="1"/>
</dbReference>
<dbReference type="GO" id="GO:0072659">
    <property type="term" value="P:protein localization to plasma membrane"/>
    <property type="evidence" value="ECO:0007669"/>
    <property type="project" value="TreeGrafter"/>
</dbReference>
<dbReference type="PANTHER" id="PTHR31220">
    <property type="entry name" value="HYCCIN RELATED"/>
    <property type="match status" value="1"/>
</dbReference>
<evidence type="ECO:0000256" key="1">
    <source>
        <dbReference type="ARBA" id="ARBA00004236"/>
    </source>
</evidence>
<keyword evidence="4" id="KW-0963">Cytoplasm</keyword>
<dbReference type="GO" id="GO:0046854">
    <property type="term" value="P:phosphatidylinositol phosphate biosynthetic process"/>
    <property type="evidence" value="ECO:0007669"/>
    <property type="project" value="TreeGrafter"/>
</dbReference>
<dbReference type="Pfam" id="PF09790">
    <property type="entry name" value="Hyccin"/>
    <property type="match status" value="1"/>
</dbReference>
<dbReference type="AlphaFoldDB" id="A0AAN7VHG4"/>
<dbReference type="GO" id="GO:0005886">
    <property type="term" value="C:plasma membrane"/>
    <property type="evidence" value="ECO:0007669"/>
    <property type="project" value="UniProtKB-SubCell"/>
</dbReference>
<sequence>MADVLILDWLEEYESLTESETHTYATEQEHNYDVMMSLYVFLEDPNKSKIENFLDRVCQQLFSFYRSGEQNLKYFTMQYIPSLVLLNLANTKTFPSVGTLLLSIYNLEVVDNNCQSHIISFRVPSIAQSSIYHDSSNLEPAFIAENSLRRWEECNSKLVNWGPLPQVENLNAQNRQRVVTALMFLYNKHIGKIFVHGLEHGCKTISRLVSQGFASTGSSRNSVDSDSSYNSITHRLIVSSPLLLEFLHVIYHCLERGINGSTHTLHDVTQRGIYECYPDVLLVSHAIQNLFHRSPSVSVAPPQPHVISKSMITNASFRTKKLPDDIPIQADENPEGALGSITEEQEENEKTRTRSGSSALKHLPKLPGLNKKPKVIKSSPTPQRNSLGSENIEMHFGGGDRESLSLVSGPFSDGTSDDVPQPVHVSAV</sequence>
<protein>
    <recommendedName>
        <fullName evidence="10">Hyccin</fullName>
    </recommendedName>
</protein>
<name>A0AAN7VHG4_9COLE</name>
<accession>A0AAN7VHG4</accession>
<gene>
    <name evidence="8" type="ORF">RI129_004913</name>
</gene>
<evidence type="ECO:0000313" key="9">
    <source>
        <dbReference type="Proteomes" id="UP001329430"/>
    </source>
</evidence>
<comment type="similarity">
    <text evidence="6">Belongs to the Hyccin family.</text>
</comment>
<feature type="region of interest" description="Disordered" evidence="7">
    <location>
        <begin position="323"/>
        <end position="428"/>
    </location>
</feature>
<dbReference type="InterPro" id="IPR018619">
    <property type="entry name" value="Hyccin"/>
</dbReference>
<evidence type="ECO:0000256" key="3">
    <source>
        <dbReference type="ARBA" id="ARBA00022475"/>
    </source>
</evidence>
<feature type="compositionally biased region" description="Polar residues" evidence="7">
    <location>
        <begin position="378"/>
        <end position="389"/>
    </location>
</feature>
<comment type="subcellular location">
    <subcellularLocation>
        <location evidence="1">Cell membrane</location>
    </subcellularLocation>
    <subcellularLocation>
        <location evidence="2">Cytoplasm</location>
        <location evidence="2">Cytosol</location>
    </subcellularLocation>
</comment>
<evidence type="ECO:0008006" key="10">
    <source>
        <dbReference type="Google" id="ProtNLM"/>
    </source>
</evidence>
<comment type="caution">
    <text evidence="8">The sequence shown here is derived from an EMBL/GenBank/DDBJ whole genome shotgun (WGS) entry which is preliminary data.</text>
</comment>
<keyword evidence="9" id="KW-1185">Reference proteome</keyword>
<evidence type="ECO:0000256" key="7">
    <source>
        <dbReference type="SAM" id="MobiDB-lite"/>
    </source>
</evidence>
<dbReference type="EMBL" id="JAVRBK010000003">
    <property type="protein sequence ID" value="KAK5646449.1"/>
    <property type="molecule type" value="Genomic_DNA"/>
</dbReference>
<organism evidence="8 9">
    <name type="scientific">Pyrocoelia pectoralis</name>
    <dbReference type="NCBI Taxonomy" id="417401"/>
    <lineage>
        <taxon>Eukaryota</taxon>
        <taxon>Metazoa</taxon>
        <taxon>Ecdysozoa</taxon>
        <taxon>Arthropoda</taxon>
        <taxon>Hexapoda</taxon>
        <taxon>Insecta</taxon>
        <taxon>Pterygota</taxon>
        <taxon>Neoptera</taxon>
        <taxon>Endopterygota</taxon>
        <taxon>Coleoptera</taxon>
        <taxon>Polyphaga</taxon>
        <taxon>Elateriformia</taxon>
        <taxon>Elateroidea</taxon>
        <taxon>Lampyridae</taxon>
        <taxon>Lampyrinae</taxon>
        <taxon>Pyrocoelia</taxon>
    </lineage>
</organism>
<dbReference type="Proteomes" id="UP001329430">
    <property type="component" value="Chromosome 3"/>
</dbReference>
<reference evidence="8 9" key="1">
    <citation type="journal article" date="2024" name="Insects">
        <title>An Improved Chromosome-Level Genome Assembly of the Firefly Pyrocoelia pectoralis.</title>
        <authorList>
            <person name="Fu X."/>
            <person name="Meyer-Rochow V.B."/>
            <person name="Ballantyne L."/>
            <person name="Zhu X."/>
        </authorList>
    </citation>
    <scope>NUCLEOTIDE SEQUENCE [LARGE SCALE GENOMIC DNA]</scope>
    <source>
        <strain evidence="8">XCY_ONT2</strain>
    </source>
</reference>
<proteinExistence type="inferred from homology"/>
<evidence type="ECO:0000256" key="2">
    <source>
        <dbReference type="ARBA" id="ARBA00004514"/>
    </source>
</evidence>
<dbReference type="GO" id="GO:0005829">
    <property type="term" value="C:cytosol"/>
    <property type="evidence" value="ECO:0007669"/>
    <property type="project" value="UniProtKB-SubCell"/>
</dbReference>
<evidence type="ECO:0000256" key="6">
    <source>
        <dbReference type="ARBA" id="ARBA00034482"/>
    </source>
</evidence>